<dbReference type="GeneID" id="63863985"/>
<feature type="compositionally biased region" description="Low complexity" evidence="1">
    <location>
        <begin position="74"/>
        <end position="84"/>
    </location>
</feature>
<reference evidence="2 3" key="1">
    <citation type="submission" date="2018-02" db="EMBL/GenBank/DDBJ databases">
        <title>The genomes of Aspergillus section Nigri reveals drivers in fungal speciation.</title>
        <authorList>
            <consortium name="DOE Joint Genome Institute"/>
            <person name="Vesth T.C."/>
            <person name="Nybo J."/>
            <person name="Theobald S."/>
            <person name="Brandl J."/>
            <person name="Frisvad J.C."/>
            <person name="Nielsen K.F."/>
            <person name="Lyhne E.K."/>
            <person name="Kogle M.E."/>
            <person name="Kuo A."/>
            <person name="Riley R."/>
            <person name="Clum A."/>
            <person name="Nolan M."/>
            <person name="Lipzen A."/>
            <person name="Salamov A."/>
            <person name="Henrissat B."/>
            <person name="Wiebenga A."/>
            <person name="De vries R.P."/>
            <person name="Grigoriev I.V."/>
            <person name="Mortensen U.H."/>
            <person name="Andersen M.R."/>
            <person name="Baker S.E."/>
        </authorList>
    </citation>
    <scope>NUCLEOTIDE SEQUENCE [LARGE SCALE GENOMIC DNA]</scope>
    <source>
        <strain evidence="2 3">CBS 313.89</strain>
    </source>
</reference>
<dbReference type="VEuPathDB" id="FungiDB:BO72DRAFT_46465"/>
<evidence type="ECO:0000256" key="1">
    <source>
        <dbReference type="SAM" id="MobiDB-lite"/>
    </source>
</evidence>
<dbReference type="RefSeq" id="XP_040803508.1">
    <property type="nucleotide sequence ID" value="XM_040946652.1"/>
</dbReference>
<dbReference type="Proteomes" id="UP000249789">
    <property type="component" value="Unassembled WGS sequence"/>
</dbReference>
<dbReference type="EMBL" id="KZ824633">
    <property type="protein sequence ID" value="RAK79498.1"/>
    <property type="molecule type" value="Genomic_DNA"/>
</dbReference>
<dbReference type="AlphaFoldDB" id="A0A8G1RV47"/>
<keyword evidence="3" id="KW-1185">Reference proteome</keyword>
<accession>A0A8G1RV47</accession>
<sequence length="90" mass="10303">MLVINHHSTHHHHHHHFHIENILDLVWNALNHEQRLSQPCPEPEIRRIVESDCPPAVAGTQLYLPLTLRLNQHPGPSQSQSGSYPLPPKT</sequence>
<proteinExistence type="predicted"/>
<feature type="region of interest" description="Disordered" evidence="1">
    <location>
        <begin position="70"/>
        <end position="90"/>
    </location>
</feature>
<evidence type="ECO:0000313" key="2">
    <source>
        <dbReference type="EMBL" id="RAK79498.1"/>
    </source>
</evidence>
<name>A0A8G1RV47_9EURO</name>
<organism evidence="2 3">
    <name type="scientific">Aspergillus fijiensis CBS 313.89</name>
    <dbReference type="NCBI Taxonomy" id="1448319"/>
    <lineage>
        <taxon>Eukaryota</taxon>
        <taxon>Fungi</taxon>
        <taxon>Dikarya</taxon>
        <taxon>Ascomycota</taxon>
        <taxon>Pezizomycotina</taxon>
        <taxon>Eurotiomycetes</taxon>
        <taxon>Eurotiomycetidae</taxon>
        <taxon>Eurotiales</taxon>
        <taxon>Aspergillaceae</taxon>
        <taxon>Aspergillus</taxon>
    </lineage>
</organism>
<protein>
    <submittedName>
        <fullName evidence="2">Uncharacterized protein</fullName>
    </submittedName>
</protein>
<gene>
    <name evidence="2" type="ORF">BO72DRAFT_46465</name>
</gene>
<evidence type="ECO:0000313" key="3">
    <source>
        <dbReference type="Proteomes" id="UP000249789"/>
    </source>
</evidence>